<comment type="subcellular location">
    <subcellularLocation>
        <location evidence="2">Cell inner membrane</location>
        <topology evidence="2">Multi-pass membrane protein</topology>
    </subcellularLocation>
    <subcellularLocation>
        <location evidence="10">Cell membrane</location>
        <topology evidence="10">Multi-pass membrane protein</topology>
    </subcellularLocation>
</comment>
<evidence type="ECO:0000256" key="2">
    <source>
        <dbReference type="ARBA" id="ARBA00004429"/>
    </source>
</evidence>
<feature type="transmembrane region" description="Helical" evidence="10">
    <location>
        <begin position="183"/>
        <end position="206"/>
    </location>
</feature>
<dbReference type="InterPro" id="IPR035906">
    <property type="entry name" value="MetI-like_sf"/>
</dbReference>
<evidence type="ECO:0000256" key="8">
    <source>
        <dbReference type="ARBA" id="ARBA00022989"/>
    </source>
</evidence>
<evidence type="ECO:0000256" key="4">
    <source>
        <dbReference type="ARBA" id="ARBA00022448"/>
    </source>
</evidence>
<keyword evidence="9 10" id="KW-0472">Membrane</keyword>
<dbReference type="SUPFAM" id="SSF161098">
    <property type="entry name" value="MetI-like"/>
    <property type="match status" value="1"/>
</dbReference>
<evidence type="ECO:0000256" key="10">
    <source>
        <dbReference type="RuleBase" id="RU363032"/>
    </source>
</evidence>
<evidence type="ECO:0000256" key="9">
    <source>
        <dbReference type="ARBA" id="ARBA00023136"/>
    </source>
</evidence>
<dbReference type="CDD" id="cd06261">
    <property type="entry name" value="TM_PBP2"/>
    <property type="match status" value="1"/>
</dbReference>
<dbReference type="NCBIfam" id="TIGR01726">
    <property type="entry name" value="HEQRo_perm_3TM"/>
    <property type="match status" value="1"/>
</dbReference>
<feature type="transmembrane region" description="Helical" evidence="10">
    <location>
        <begin position="55"/>
        <end position="75"/>
    </location>
</feature>
<dbReference type="PANTHER" id="PTHR30614:SF20">
    <property type="entry name" value="GLUTAMINE TRANSPORT SYSTEM PERMEASE PROTEIN GLNP"/>
    <property type="match status" value="1"/>
</dbReference>
<evidence type="ECO:0000256" key="5">
    <source>
        <dbReference type="ARBA" id="ARBA00022475"/>
    </source>
</evidence>
<evidence type="ECO:0000259" key="11">
    <source>
        <dbReference type="PROSITE" id="PS50928"/>
    </source>
</evidence>
<evidence type="ECO:0000313" key="12">
    <source>
        <dbReference type="EMBL" id="NMF90087.1"/>
    </source>
</evidence>
<evidence type="ECO:0000256" key="6">
    <source>
        <dbReference type="ARBA" id="ARBA00022692"/>
    </source>
</evidence>
<dbReference type="EMBL" id="WTVR01000035">
    <property type="protein sequence ID" value="NMF90087.1"/>
    <property type="molecule type" value="Genomic_DNA"/>
</dbReference>
<keyword evidence="13" id="KW-1185">Reference proteome</keyword>
<feature type="domain" description="ABC transmembrane type-1" evidence="11">
    <location>
        <begin position="19"/>
        <end position="207"/>
    </location>
</feature>
<name>A0ABX1MYF4_9RHOO</name>
<feature type="transmembrane region" description="Helical" evidence="10">
    <location>
        <begin position="81"/>
        <end position="103"/>
    </location>
</feature>
<sequence length="220" mass="23941">MSIDFDIVAQATPALLQGLKVTATVSMVGIPLGILAGTVAAYMADSASRPLRMLALGYVELVRNIPFLILVYLSFFGLPKLGLLVSAFGIAIGATAFYTGGYFCEILRAALRSVPRGQVRAALSLGMTGWQVQRHVVVPQIFGFLIPPSVSLTIMMFKDSAVFSVMSLPELTYQSNLMTADTFAYLEVLTTTALIYWGCSAVFDAFGHAMETRVRRWSHR</sequence>
<comment type="similarity">
    <text evidence="3">Belongs to the binding-protein-dependent transport system permease family. HisMQ subfamily.</text>
</comment>
<keyword evidence="6 10" id="KW-0812">Transmembrane</keyword>
<accession>A0ABX1MYF4</accession>
<dbReference type="InterPro" id="IPR000515">
    <property type="entry name" value="MetI-like"/>
</dbReference>
<protein>
    <submittedName>
        <fullName evidence="12">ABC transporter permease subunit</fullName>
    </submittedName>
</protein>
<evidence type="ECO:0000256" key="1">
    <source>
        <dbReference type="ARBA" id="ARBA00003159"/>
    </source>
</evidence>
<keyword evidence="8 10" id="KW-1133">Transmembrane helix</keyword>
<proteinExistence type="inferred from homology"/>
<dbReference type="Proteomes" id="UP000652074">
    <property type="component" value="Unassembled WGS sequence"/>
</dbReference>
<dbReference type="PANTHER" id="PTHR30614">
    <property type="entry name" value="MEMBRANE COMPONENT OF AMINO ACID ABC TRANSPORTER"/>
    <property type="match status" value="1"/>
</dbReference>
<evidence type="ECO:0000256" key="7">
    <source>
        <dbReference type="ARBA" id="ARBA00022970"/>
    </source>
</evidence>
<comment type="function">
    <text evidence="1">Part of the binding-protein-dependent transport system for glutamine; probably responsible for the translocation of the substrate across the membrane.</text>
</comment>
<keyword evidence="4 10" id="KW-0813">Transport</keyword>
<dbReference type="Gene3D" id="1.10.3720.10">
    <property type="entry name" value="MetI-like"/>
    <property type="match status" value="1"/>
</dbReference>
<feature type="transmembrane region" description="Helical" evidence="10">
    <location>
        <begin position="23"/>
        <end position="43"/>
    </location>
</feature>
<feature type="transmembrane region" description="Helical" evidence="10">
    <location>
        <begin position="136"/>
        <end position="157"/>
    </location>
</feature>
<evidence type="ECO:0000256" key="3">
    <source>
        <dbReference type="ARBA" id="ARBA00010072"/>
    </source>
</evidence>
<comment type="caution">
    <text evidence="12">The sequence shown here is derived from an EMBL/GenBank/DDBJ whole genome shotgun (WGS) entry which is preliminary data.</text>
</comment>
<keyword evidence="7" id="KW-0029">Amino-acid transport</keyword>
<reference evidence="12 13" key="1">
    <citation type="submission" date="2019-12" db="EMBL/GenBank/DDBJ databases">
        <title>Comparative genomics gives insights into the taxonomy of the Azoarcus-Aromatoleum group and reveals separate origins of nif in the plant-associated Azoarcus and non-plant-associated Aromatoleum sub-groups.</title>
        <authorList>
            <person name="Lafos M."/>
            <person name="Maluk M."/>
            <person name="Batista M."/>
            <person name="Junghare M."/>
            <person name="Carmona M."/>
            <person name="Faoro H."/>
            <person name="Cruz L.M."/>
            <person name="Battistoni F."/>
            <person name="De Souza E."/>
            <person name="Pedrosa F."/>
            <person name="Chen W.-M."/>
            <person name="Poole P.S."/>
            <person name="Dixon R.A."/>
            <person name="James E.K."/>
        </authorList>
    </citation>
    <scope>NUCLEOTIDE SEQUENCE [LARGE SCALE GENOMIC DNA]</scope>
    <source>
        <strain evidence="12 13">ToN1</strain>
    </source>
</reference>
<dbReference type="InterPro" id="IPR043429">
    <property type="entry name" value="ArtM/GltK/GlnP/TcyL/YhdX-like"/>
</dbReference>
<dbReference type="PROSITE" id="PS50928">
    <property type="entry name" value="ABC_TM1"/>
    <property type="match status" value="1"/>
</dbReference>
<dbReference type="RefSeq" id="WP_169207442.1">
    <property type="nucleotide sequence ID" value="NZ_CP059560.1"/>
</dbReference>
<gene>
    <name evidence="12" type="ORF">GPA26_16590</name>
</gene>
<dbReference type="InterPro" id="IPR010065">
    <property type="entry name" value="AA_ABC_transptr_permease_3TM"/>
</dbReference>
<dbReference type="Pfam" id="PF00528">
    <property type="entry name" value="BPD_transp_1"/>
    <property type="match status" value="1"/>
</dbReference>
<keyword evidence="5" id="KW-1003">Cell membrane</keyword>
<evidence type="ECO:0000313" key="13">
    <source>
        <dbReference type="Proteomes" id="UP000652074"/>
    </source>
</evidence>
<organism evidence="12 13">
    <name type="scientific">Aromatoleum petrolei</name>
    <dbReference type="NCBI Taxonomy" id="76116"/>
    <lineage>
        <taxon>Bacteria</taxon>
        <taxon>Pseudomonadati</taxon>
        <taxon>Pseudomonadota</taxon>
        <taxon>Betaproteobacteria</taxon>
        <taxon>Rhodocyclales</taxon>
        <taxon>Rhodocyclaceae</taxon>
        <taxon>Aromatoleum</taxon>
    </lineage>
</organism>